<protein>
    <submittedName>
        <fullName evidence="1">Uncharacterized protein</fullName>
    </submittedName>
</protein>
<dbReference type="AlphaFoldDB" id="A0AAV4CH29"/>
<name>A0AAV4CH29_9GAST</name>
<gene>
    <name evidence="1" type="ORF">PoB_005740200</name>
</gene>
<dbReference type="Proteomes" id="UP000735302">
    <property type="component" value="Unassembled WGS sequence"/>
</dbReference>
<keyword evidence="2" id="KW-1185">Reference proteome</keyword>
<dbReference type="EMBL" id="BLXT01006289">
    <property type="protein sequence ID" value="GFO30897.1"/>
    <property type="molecule type" value="Genomic_DNA"/>
</dbReference>
<evidence type="ECO:0000313" key="2">
    <source>
        <dbReference type="Proteomes" id="UP000735302"/>
    </source>
</evidence>
<organism evidence="1 2">
    <name type="scientific">Plakobranchus ocellatus</name>
    <dbReference type="NCBI Taxonomy" id="259542"/>
    <lineage>
        <taxon>Eukaryota</taxon>
        <taxon>Metazoa</taxon>
        <taxon>Spiralia</taxon>
        <taxon>Lophotrochozoa</taxon>
        <taxon>Mollusca</taxon>
        <taxon>Gastropoda</taxon>
        <taxon>Heterobranchia</taxon>
        <taxon>Euthyneura</taxon>
        <taxon>Panpulmonata</taxon>
        <taxon>Sacoglossa</taxon>
        <taxon>Placobranchoidea</taxon>
        <taxon>Plakobranchidae</taxon>
        <taxon>Plakobranchus</taxon>
    </lineage>
</organism>
<dbReference type="SUPFAM" id="SSF53822">
    <property type="entry name" value="Periplasmic binding protein-like I"/>
    <property type="match status" value="1"/>
</dbReference>
<accession>A0AAV4CH29</accession>
<comment type="caution">
    <text evidence="1">The sequence shown here is derived from an EMBL/GenBank/DDBJ whole genome shotgun (WGS) entry which is preliminary data.</text>
</comment>
<reference evidence="1 2" key="1">
    <citation type="journal article" date="2021" name="Elife">
        <title>Chloroplast acquisition without the gene transfer in kleptoplastic sea slugs, Plakobranchus ocellatus.</title>
        <authorList>
            <person name="Maeda T."/>
            <person name="Takahashi S."/>
            <person name="Yoshida T."/>
            <person name="Shimamura S."/>
            <person name="Takaki Y."/>
            <person name="Nagai Y."/>
            <person name="Toyoda A."/>
            <person name="Suzuki Y."/>
            <person name="Arimoto A."/>
            <person name="Ishii H."/>
            <person name="Satoh N."/>
            <person name="Nishiyama T."/>
            <person name="Hasebe M."/>
            <person name="Maruyama T."/>
            <person name="Minagawa J."/>
            <person name="Obokata J."/>
            <person name="Shigenobu S."/>
        </authorList>
    </citation>
    <scope>NUCLEOTIDE SEQUENCE [LARGE SCALE GENOMIC DNA]</scope>
</reference>
<evidence type="ECO:0000313" key="1">
    <source>
        <dbReference type="EMBL" id="GFO30897.1"/>
    </source>
</evidence>
<sequence length="140" mass="16173">MEVFFAEVIKHFRWPRVTLVTIATPVWQETMTEFEARIELEGVEVRRWTIESTSTIGSVEFHQHLQQEAKHTRGKSRDLALRAIHSMQTVHANRILARYKSQILPADLALGGICWSISLELSEQTFHQMPEENQSIESTS</sequence>
<dbReference type="InterPro" id="IPR028082">
    <property type="entry name" value="Peripla_BP_I"/>
</dbReference>
<proteinExistence type="predicted"/>